<sequence>MKALTRKHGCSFLALSLALGLTLGQPLIQNKAQAAPDMVVVAYGGAGQKAQDVALFQPFSKADGSKLIQSEYNGEMARIKVMVDTGNVDWDLVQIEGPDLMRGCEQGMYEPLDWKALGRAEQLITDAAQPCGSAVLVWSVAIAYDRNKLAKAPASWADFWDVKQFPGKRGLRKRAVYNLEFALMADGVKVEDVYKVLATPQGVERAFAKLTELKPYIQWWEAGAQPGQWLAAGDVVMTSSYSGRIAVAAQAGAPQAVVWPGSLYGMDYWAIIKGSKHVDQAKRFIAFANRPEVQVDYVKQIPYGPTNTLAAAKLDPALAQWVPTSEQNLKDALAMNVEFWVDHGEELEERFNAWASK</sequence>
<dbReference type="AlphaFoldDB" id="A0A1H4PCY2"/>
<evidence type="ECO:0000313" key="3">
    <source>
        <dbReference type="Proteomes" id="UP000198982"/>
    </source>
</evidence>
<keyword evidence="1" id="KW-0732">Signal</keyword>
<keyword evidence="3" id="KW-1185">Reference proteome</keyword>
<dbReference type="Proteomes" id="UP000198982">
    <property type="component" value="Unassembled WGS sequence"/>
</dbReference>
<name>A0A1H4PCY2_9PSED</name>
<proteinExistence type="predicted"/>
<evidence type="ECO:0000256" key="1">
    <source>
        <dbReference type="ARBA" id="ARBA00022729"/>
    </source>
</evidence>
<dbReference type="CDD" id="cd13589">
    <property type="entry name" value="PBP2_polyamine_RpCGA009"/>
    <property type="match status" value="1"/>
</dbReference>
<dbReference type="PANTHER" id="PTHR30222:SF2">
    <property type="entry name" value="ABC TRANSPORTER SUBSTRATE-BINDING PROTEIN"/>
    <property type="match status" value="1"/>
</dbReference>
<protein>
    <submittedName>
        <fullName evidence="2">Putative spermidine/putrescine transport system substrate-binding protein</fullName>
    </submittedName>
</protein>
<dbReference type="EMBL" id="FNTJ01000001">
    <property type="protein sequence ID" value="SEC05235.1"/>
    <property type="molecule type" value="Genomic_DNA"/>
</dbReference>
<dbReference type="PANTHER" id="PTHR30222">
    <property type="entry name" value="SPERMIDINE/PUTRESCINE-BINDING PERIPLASMIC PROTEIN"/>
    <property type="match status" value="1"/>
</dbReference>
<evidence type="ECO:0000313" key="2">
    <source>
        <dbReference type="EMBL" id="SEC05235.1"/>
    </source>
</evidence>
<accession>A0A1H4PCY2</accession>
<dbReference type="RefSeq" id="WP_092315168.1">
    <property type="nucleotide sequence ID" value="NZ_FNTJ01000001.1"/>
</dbReference>
<dbReference type="Gene3D" id="3.40.190.10">
    <property type="entry name" value="Periplasmic binding protein-like II"/>
    <property type="match status" value="2"/>
</dbReference>
<dbReference type="Pfam" id="PF13416">
    <property type="entry name" value="SBP_bac_8"/>
    <property type="match status" value="1"/>
</dbReference>
<dbReference type="InterPro" id="IPR006059">
    <property type="entry name" value="SBP"/>
</dbReference>
<reference evidence="3" key="1">
    <citation type="submission" date="2016-10" db="EMBL/GenBank/DDBJ databases">
        <authorList>
            <person name="Varghese N."/>
            <person name="Submissions S."/>
        </authorList>
    </citation>
    <scope>NUCLEOTIDE SEQUENCE [LARGE SCALE GENOMIC DNA]</scope>
    <source>
        <strain evidence="3">DSM 9751</strain>
    </source>
</reference>
<gene>
    <name evidence="2" type="ORF">SAMN05216178_3258</name>
</gene>
<dbReference type="SUPFAM" id="SSF53850">
    <property type="entry name" value="Periplasmic binding protein-like II"/>
    <property type="match status" value="1"/>
</dbReference>
<organism evidence="2 3">
    <name type="scientific">Pseudomonas saponiphila</name>
    <dbReference type="NCBI Taxonomy" id="556534"/>
    <lineage>
        <taxon>Bacteria</taxon>
        <taxon>Pseudomonadati</taxon>
        <taxon>Pseudomonadota</taxon>
        <taxon>Gammaproteobacteria</taxon>
        <taxon>Pseudomonadales</taxon>
        <taxon>Pseudomonadaceae</taxon>
        <taxon>Pseudomonas</taxon>
    </lineage>
</organism>